<protein>
    <submittedName>
        <fullName evidence="1">Uncharacterized protein</fullName>
    </submittedName>
</protein>
<sequence length="217" mass="24145">AELLPLMRSPFVGVRVNALTAIANLSRPQPWPTEQMTQLCRVLAGEQSQTVTRLFYDWVADWVRKQEEVPSQLVVTLAATFERVIAQNALEGGIGRSLVAALKMIARSEAKTLDSTRLSQVVRQLLRGLHLIQVDNGESEMIDVLCAMHRLNPDLLSVIVEQDFPIFLQHDQIRNVSAVVKTIAKLEGSQAPLLNEVVQRYGERASVESLVLEARGL</sequence>
<evidence type="ECO:0000313" key="1">
    <source>
        <dbReference type="EMBL" id="MFE4104889.1"/>
    </source>
</evidence>
<proteinExistence type="predicted"/>
<feature type="non-terminal residue" evidence="1">
    <location>
        <position position="1"/>
    </location>
</feature>
<reference evidence="1 2" key="1">
    <citation type="submission" date="2024-10" db="EMBL/GenBank/DDBJ databases">
        <authorList>
            <person name="Ratan Roy A."/>
            <person name="Morales Sandoval P.H."/>
            <person name="De Los Santos Villalobos S."/>
            <person name="Chakraborty S."/>
            <person name="Mukherjee J."/>
        </authorList>
    </citation>
    <scope>NUCLEOTIDE SEQUENCE [LARGE SCALE GENOMIC DNA]</scope>
    <source>
        <strain evidence="1 2">S1</strain>
    </source>
</reference>
<name>A0ABW6IBR2_9CYAN</name>
<comment type="caution">
    <text evidence="1">The sequence shown here is derived from an EMBL/GenBank/DDBJ whole genome shotgun (WGS) entry which is preliminary data.</text>
</comment>
<evidence type="ECO:0000313" key="2">
    <source>
        <dbReference type="Proteomes" id="UP001600165"/>
    </source>
</evidence>
<accession>A0ABW6IBR2</accession>
<gene>
    <name evidence="1" type="ORF">ACFVKH_01280</name>
</gene>
<dbReference type="RefSeq" id="WP_377960606.1">
    <property type="nucleotide sequence ID" value="NZ_JBHZOL010000005.1"/>
</dbReference>
<organism evidence="1 2">
    <name type="scientific">Almyronema epifaneia S1</name>
    <dbReference type="NCBI Taxonomy" id="2991925"/>
    <lineage>
        <taxon>Bacteria</taxon>
        <taxon>Bacillati</taxon>
        <taxon>Cyanobacteriota</taxon>
        <taxon>Cyanophyceae</taxon>
        <taxon>Nodosilineales</taxon>
        <taxon>Nodosilineaceae</taxon>
        <taxon>Almyronema</taxon>
        <taxon>Almyronema epifaneia</taxon>
    </lineage>
</organism>
<dbReference type="EMBL" id="JBHZOL010000005">
    <property type="protein sequence ID" value="MFE4104889.1"/>
    <property type="molecule type" value="Genomic_DNA"/>
</dbReference>
<dbReference type="Proteomes" id="UP001600165">
    <property type="component" value="Unassembled WGS sequence"/>
</dbReference>
<keyword evidence="2" id="KW-1185">Reference proteome</keyword>